<dbReference type="InterPro" id="IPR036259">
    <property type="entry name" value="MFS_trans_sf"/>
</dbReference>
<feature type="transmembrane region" description="Helical" evidence="7">
    <location>
        <begin position="45"/>
        <end position="63"/>
    </location>
</feature>
<dbReference type="AlphaFoldDB" id="A0A1P8F8R0"/>
<evidence type="ECO:0000256" key="1">
    <source>
        <dbReference type="ARBA" id="ARBA00004651"/>
    </source>
</evidence>
<proteinExistence type="predicted"/>
<dbReference type="OrthoDB" id="146256at2"/>
<dbReference type="InterPro" id="IPR020846">
    <property type="entry name" value="MFS_dom"/>
</dbReference>
<dbReference type="PROSITE" id="PS50850">
    <property type="entry name" value="MFS"/>
    <property type="match status" value="1"/>
</dbReference>
<feature type="transmembrane region" description="Helical" evidence="7">
    <location>
        <begin position="503"/>
        <end position="525"/>
    </location>
</feature>
<keyword evidence="2" id="KW-0813">Transport</keyword>
<feature type="domain" description="Major facilitator superfamily (MFS) profile" evidence="8">
    <location>
        <begin position="10"/>
        <end position="526"/>
    </location>
</feature>
<gene>
    <name evidence="9" type="ORF">Dform_01498</name>
</gene>
<dbReference type="RefSeq" id="WP_076004448.1">
    <property type="nucleotide sequence ID" value="NZ_CP018258.1"/>
</dbReference>
<evidence type="ECO:0000313" key="10">
    <source>
        <dbReference type="Proteomes" id="UP000185934"/>
    </source>
</evidence>
<dbReference type="CDD" id="cd17502">
    <property type="entry name" value="MFS_Azr1_MDR_like"/>
    <property type="match status" value="1"/>
</dbReference>
<evidence type="ECO:0000256" key="2">
    <source>
        <dbReference type="ARBA" id="ARBA00022448"/>
    </source>
</evidence>
<evidence type="ECO:0000256" key="4">
    <source>
        <dbReference type="ARBA" id="ARBA00022692"/>
    </source>
</evidence>
<keyword evidence="5 7" id="KW-1133">Transmembrane helix</keyword>
<feature type="transmembrane region" description="Helical" evidence="7">
    <location>
        <begin position="331"/>
        <end position="349"/>
    </location>
</feature>
<dbReference type="STRING" id="1839801.Dform_01498"/>
<feature type="transmembrane region" description="Helical" evidence="7">
    <location>
        <begin position="75"/>
        <end position="94"/>
    </location>
</feature>
<dbReference type="GO" id="GO:0022857">
    <property type="term" value="F:transmembrane transporter activity"/>
    <property type="evidence" value="ECO:0007669"/>
    <property type="project" value="InterPro"/>
</dbReference>
<dbReference type="Gene3D" id="1.20.1720.10">
    <property type="entry name" value="Multidrug resistance protein D"/>
    <property type="match status" value="1"/>
</dbReference>
<dbReference type="FunFam" id="1.20.1720.10:FF:000004">
    <property type="entry name" value="EmrB/QacA family drug resistance transporter"/>
    <property type="match status" value="1"/>
</dbReference>
<keyword evidence="4 7" id="KW-0812">Transmembrane</keyword>
<evidence type="ECO:0000313" key="9">
    <source>
        <dbReference type="EMBL" id="APV44820.1"/>
    </source>
</evidence>
<dbReference type="Gene3D" id="1.20.1250.20">
    <property type="entry name" value="MFS general substrate transporter like domains"/>
    <property type="match status" value="1"/>
</dbReference>
<evidence type="ECO:0000256" key="7">
    <source>
        <dbReference type="SAM" id="Phobius"/>
    </source>
</evidence>
<evidence type="ECO:0000256" key="3">
    <source>
        <dbReference type="ARBA" id="ARBA00022475"/>
    </source>
</evidence>
<protein>
    <submittedName>
        <fullName evidence="9">Drug resistance transporter, EmrB/QacA subfamily</fullName>
    </submittedName>
</protein>
<dbReference type="PANTHER" id="PTHR23501:SF197">
    <property type="entry name" value="COMD"/>
    <property type="match status" value="1"/>
</dbReference>
<feature type="transmembrane region" description="Helical" evidence="7">
    <location>
        <begin position="163"/>
        <end position="185"/>
    </location>
</feature>
<dbReference type="InterPro" id="IPR011701">
    <property type="entry name" value="MFS"/>
</dbReference>
<dbReference type="Pfam" id="PF07690">
    <property type="entry name" value="MFS_1"/>
    <property type="match status" value="1"/>
</dbReference>
<keyword evidence="10" id="KW-1185">Reference proteome</keyword>
<feature type="transmembrane region" description="Helical" evidence="7">
    <location>
        <begin position="133"/>
        <end position="151"/>
    </location>
</feature>
<evidence type="ECO:0000259" key="8">
    <source>
        <dbReference type="PROSITE" id="PS50850"/>
    </source>
</evidence>
<feature type="transmembrane region" description="Helical" evidence="7">
    <location>
        <begin position="197"/>
        <end position="219"/>
    </location>
</feature>
<sequence length="556" mass="59579">MTHKQNTPLILAGVMLSMILASLDQTIVATAMPRIVEEFQGLSHLSWVFTSYMLATAVTVPIYGKLTDMFGRRNLLLLAVLIFLAGSMLSGIAQNMTQLIYFRAIQGVGSGAIMVNAFSVIGDLFPPAQRGKVQGLFGAVFGITSVAGPLLGGWLTDNFSWRWIFYVNVPVGIAALAVIFAGMVPKINNPHEVKNRSIDYIGAILLTATLVPLLLALTWGGSQYAWGSVEIVGLLIMAFVALIAFTWRETKAKDPVISLSLFKNRVFTVSIIATFLASLGMFGSILFIPVFAQGVAGFSATNSGLILMPMMISIVVGSMTAGQIMSRTGNYKIMAIAGMAIATTGMLLFSQINETTTQVSLILRMIVMGIGLGFTMPVFTVAVQNAFAHAKLGQVTAGIQLFRTVGATVGGAVLGGVMNAQLASRLTNIQNDPFIVMAKQANPNLPVNIDGNTIQTFLSNIGQAQIRAGFEQAPAAVRDALTNAFNNFLEILKTAYSDSIDRVFIIGAVLMAVSVIVTIFLPQIALRKSHHPMPEELGVELETSLGQSDKRHEPEL</sequence>
<keyword evidence="3" id="KW-1003">Cell membrane</keyword>
<name>A0A1P8F8R0_9CHLR</name>
<dbReference type="Proteomes" id="UP000185934">
    <property type="component" value="Chromosome"/>
</dbReference>
<feature type="transmembrane region" description="Helical" evidence="7">
    <location>
        <begin position="100"/>
        <end position="121"/>
    </location>
</feature>
<dbReference type="EMBL" id="CP018258">
    <property type="protein sequence ID" value="APV44820.1"/>
    <property type="molecule type" value="Genomic_DNA"/>
</dbReference>
<feature type="transmembrane region" description="Helical" evidence="7">
    <location>
        <begin position="266"/>
        <end position="292"/>
    </location>
</feature>
<accession>A0A1P8F8R0</accession>
<feature type="transmembrane region" description="Helical" evidence="7">
    <location>
        <begin position="361"/>
        <end position="383"/>
    </location>
</feature>
<dbReference type="InterPro" id="IPR004638">
    <property type="entry name" value="EmrB-like"/>
</dbReference>
<evidence type="ECO:0000256" key="5">
    <source>
        <dbReference type="ARBA" id="ARBA00022989"/>
    </source>
</evidence>
<keyword evidence="6 7" id="KW-0472">Membrane</keyword>
<dbReference type="GO" id="GO:0005886">
    <property type="term" value="C:plasma membrane"/>
    <property type="evidence" value="ECO:0007669"/>
    <property type="project" value="UniProtKB-SubCell"/>
</dbReference>
<dbReference type="SUPFAM" id="SSF103473">
    <property type="entry name" value="MFS general substrate transporter"/>
    <property type="match status" value="1"/>
</dbReference>
<feature type="transmembrane region" description="Helical" evidence="7">
    <location>
        <begin position="225"/>
        <end position="245"/>
    </location>
</feature>
<dbReference type="PANTHER" id="PTHR23501">
    <property type="entry name" value="MAJOR FACILITATOR SUPERFAMILY"/>
    <property type="match status" value="1"/>
</dbReference>
<organism evidence="9 10">
    <name type="scientific">Dehalogenimonas formicexedens</name>
    <dbReference type="NCBI Taxonomy" id="1839801"/>
    <lineage>
        <taxon>Bacteria</taxon>
        <taxon>Bacillati</taxon>
        <taxon>Chloroflexota</taxon>
        <taxon>Dehalococcoidia</taxon>
        <taxon>Dehalococcoidales</taxon>
        <taxon>Dehalococcoidaceae</taxon>
        <taxon>Dehalogenimonas</taxon>
    </lineage>
</organism>
<feature type="transmembrane region" description="Helical" evidence="7">
    <location>
        <begin position="304"/>
        <end position="324"/>
    </location>
</feature>
<evidence type="ECO:0000256" key="6">
    <source>
        <dbReference type="ARBA" id="ARBA00023136"/>
    </source>
</evidence>
<reference evidence="10" key="1">
    <citation type="submission" date="2016-11" db="EMBL/GenBank/DDBJ databases">
        <title>Dehalogenimonas formicexedens sp. nov., a chlorinated alkane respiring bacterium isolated from contaminated groundwater.</title>
        <authorList>
            <person name="Key T.A."/>
            <person name="Bowman K.S."/>
            <person name="Lee I."/>
            <person name="Chun J."/>
            <person name="Albuquerque L."/>
            <person name="da Costa M.S."/>
            <person name="Rainey F.A."/>
            <person name="Moe W.M."/>
        </authorList>
    </citation>
    <scope>NUCLEOTIDE SEQUENCE [LARGE SCALE GENOMIC DNA]</scope>
    <source>
        <strain evidence="10">NSZ-14</strain>
    </source>
</reference>
<dbReference type="NCBIfam" id="TIGR00711">
    <property type="entry name" value="efflux_EmrB"/>
    <property type="match status" value="1"/>
</dbReference>
<comment type="subcellular location">
    <subcellularLocation>
        <location evidence="1">Cell membrane</location>
        <topology evidence="1">Multi-pass membrane protein</topology>
    </subcellularLocation>
</comment>
<dbReference type="KEGG" id="dfo:Dform_01498"/>